<proteinExistence type="predicted"/>
<dbReference type="EMBL" id="LAZR01006220">
    <property type="protein sequence ID" value="KKM93805.1"/>
    <property type="molecule type" value="Genomic_DNA"/>
</dbReference>
<gene>
    <name evidence="1" type="ORF">LCGC14_1204700</name>
</gene>
<reference evidence="1" key="1">
    <citation type="journal article" date="2015" name="Nature">
        <title>Complex archaea that bridge the gap between prokaryotes and eukaryotes.</title>
        <authorList>
            <person name="Spang A."/>
            <person name="Saw J.H."/>
            <person name="Jorgensen S.L."/>
            <person name="Zaremba-Niedzwiedzka K."/>
            <person name="Martijn J."/>
            <person name="Lind A.E."/>
            <person name="van Eijk R."/>
            <person name="Schleper C."/>
            <person name="Guy L."/>
            <person name="Ettema T.J."/>
        </authorList>
    </citation>
    <scope>NUCLEOTIDE SEQUENCE</scope>
</reference>
<accession>A0A0F9NYA0</accession>
<evidence type="ECO:0000313" key="1">
    <source>
        <dbReference type="EMBL" id="KKM93805.1"/>
    </source>
</evidence>
<comment type="caution">
    <text evidence="1">The sequence shown here is derived from an EMBL/GenBank/DDBJ whole genome shotgun (WGS) entry which is preliminary data.</text>
</comment>
<name>A0A0F9NYA0_9ZZZZ</name>
<organism evidence="1">
    <name type="scientific">marine sediment metagenome</name>
    <dbReference type="NCBI Taxonomy" id="412755"/>
    <lineage>
        <taxon>unclassified sequences</taxon>
        <taxon>metagenomes</taxon>
        <taxon>ecological metagenomes</taxon>
    </lineage>
</organism>
<sequence>MNAKEAIAKGYQVYCLGCSTIYRTPPTRQYEDGHGGRQLPMCKCGSDLFGSLVSYEAEAAEGK</sequence>
<protein>
    <submittedName>
        <fullName evidence="1">Uncharacterized protein</fullName>
    </submittedName>
</protein>
<dbReference type="AlphaFoldDB" id="A0A0F9NYA0"/>